<dbReference type="EMBL" id="KB320466">
    <property type="protein sequence ID" value="ELW71408.1"/>
    <property type="molecule type" value="Genomic_DNA"/>
</dbReference>
<dbReference type="InParanoid" id="L9L932"/>
<evidence type="ECO:0000313" key="2">
    <source>
        <dbReference type="EMBL" id="ELW71408.1"/>
    </source>
</evidence>
<evidence type="ECO:0000256" key="1">
    <source>
        <dbReference type="SAM" id="MobiDB-lite"/>
    </source>
</evidence>
<feature type="compositionally biased region" description="Polar residues" evidence="1">
    <location>
        <begin position="22"/>
        <end position="31"/>
    </location>
</feature>
<evidence type="ECO:0000313" key="3">
    <source>
        <dbReference type="Proteomes" id="UP000011518"/>
    </source>
</evidence>
<keyword evidence="3" id="KW-1185">Reference proteome</keyword>
<name>L9L932_TUPCH</name>
<reference evidence="3" key="1">
    <citation type="submission" date="2012-07" db="EMBL/GenBank/DDBJ databases">
        <title>Genome of the Chinese tree shrew, a rising model animal genetically related to primates.</title>
        <authorList>
            <person name="Zhang G."/>
            <person name="Fan Y."/>
            <person name="Yao Y."/>
            <person name="Huang Z."/>
        </authorList>
    </citation>
    <scope>NUCLEOTIDE SEQUENCE [LARGE SCALE GENOMIC DNA]</scope>
</reference>
<protein>
    <submittedName>
        <fullName evidence="2">Uncharacterized protein</fullName>
    </submittedName>
</protein>
<dbReference type="Proteomes" id="UP000011518">
    <property type="component" value="Unassembled WGS sequence"/>
</dbReference>
<feature type="compositionally biased region" description="Basic and acidic residues" evidence="1">
    <location>
        <begin position="1"/>
        <end position="18"/>
    </location>
</feature>
<proteinExistence type="predicted"/>
<sequence length="133" mass="15085">MNDRDLCSRSSRPSERNRRPQTNKMLWNTNDTSRDSARTLRDDTQHTQEELSLLKDTDDLCPHSSSRTLAPYPISPEPRMLVINTSPFSTGCRRLLEGMHLLSRASVEGMLKPGFSLILNDDVEANWAVSKTP</sequence>
<organism evidence="2 3">
    <name type="scientific">Tupaia chinensis</name>
    <name type="common">Chinese tree shrew</name>
    <name type="synonym">Tupaia belangeri chinensis</name>
    <dbReference type="NCBI Taxonomy" id="246437"/>
    <lineage>
        <taxon>Eukaryota</taxon>
        <taxon>Metazoa</taxon>
        <taxon>Chordata</taxon>
        <taxon>Craniata</taxon>
        <taxon>Vertebrata</taxon>
        <taxon>Euteleostomi</taxon>
        <taxon>Mammalia</taxon>
        <taxon>Eutheria</taxon>
        <taxon>Euarchontoglires</taxon>
        <taxon>Scandentia</taxon>
        <taxon>Tupaiidae</taxon>
        <taxon>Tupaia</taxon>
    </lineage>
</organism>
<reference evidence="3" key="2">
    <citation type="journal article" date="2013" name="Nat. Commun.">
        <title>Genome of the Chinese tree shrew.</title>
        <authorList>
            <person name="Fan Y."/>
            <person name="Huang Z.Y."/>
            <person name="Cao C.C."/>
            <person name="Chen C.S."/>
            <person name="Chen Y.X."/>
            <person name="Fan D.D."/>
            <person name="He J."/>
            <person name="Hou H.L."/>
            <person name="Hu L."/>
            <person name="Hu X.T."/>
            <person name="Jiang X.T."/>
            <person name="Lai R."/>
            <person name="Lang Y.S."/>
            <person name="Liang B."/>
            <person name="Liao S.G."/>
            <person name="Mu D."/>
            <person name="Ma Y.Y."/>
            <person name="Niu Y.Y."/>
            <person name="Sun X.Q."/>
            <person name="Xia J.Q."/>
            <person name="Xiao J."/>
            <person name="Xiong Z.Q."/>
            <person name="Xu L."/>
            <person name="Yang L."/>
            <person name="Zhang Y."/>
            <person name="Zhao W."/>
            <person name="Zhao X.D."/>
            <person name="Zheng Y.T."/>
            <person name="Zhou J.M."/>
            <person name="Zhu Y.B."/>
            <person name="Zhang G.J."/>
            <person name="Wang J."/>
            <person name="Yao Y.G."/>
        </authorList>
    </citation>
    <scope>NUCLEOTIDE SEQUENCE [LARGE SCALE GENOMIC DNA]</scope>
</reference>
<feature type="region of interest" description="Disordered" evidence="1">
    <location>
        <begin position="1"/>
        <end position="47"/>
    </location>
</feature>
<accession>L9L932</accession>
<feature type="compositionally biased region" description="Basic and acidic residues" evidence="1">
    <location>
        <begin position="32"/>
        <end position="47"/>
    </location>
</feature>
<dbReference type="AlphaFoldDB" id="L9L932"/>
<gene>
    <name evidence="2" type="ORF">TREES_T100019181</name>
</gene>